<evidence type="ECO:0000313" key="5">
    <source>
        <dbReference type="Proteomes" id="UP000076770"/>
    </source>
</evidence>
<dbReference type="CDD" id="cd03680">
    <property type="entry name" value="MM_CoA_mutase_ICM_like"/>
    <property type="match status" value="1"/>
</dbReference>
<evidence type="ECO:0000256" key="1">
    <source>
        <dbReference type="ARBA" id="ARBA00023235"/>
    </source>
</evidence>
<dbReference type="PATRIC" id="fig|2287.9.peg.2675"/>
<dbReference type="EMBL" id="LT549890">
    <property type="protein sequence ID" value="SAI86103.1"/>
    <property type="molecule type" value="Genomic_DNA"/>
</dbReference>
<dbReference type="PANTHER" id="PTHR48101">
    <property type="entry name" value="METHYLMALONYL-COA MUTASE, MITOCHONDRIAL-RELATED"/>
    <property type="match status" value="1"/>
</dbReference>
<keyword evidence="2" id="KW-0175">Coiled coil</keyword>
<name>A0A157T3S8_SACSO</name>
<feature type="domain" description="Methylmalonyl-CoA mutase alpha/beta chain catalytic" evidence="3">
    <location>
        <begin position="38"/>
        <end position="554"/>
    </location>
</feature>
<evidence type="ECO:0000259" key="3">
    <source>
        <dbReference type="Pfam" id="PF01642"/>
    </source>
</evidence>
<dbReference type="GO" id="GO:0031419">
    <property type="term" value="F:cobalamin binding"/>
    <property type="evidence" value="ECO:0007669"/>
    <property type="project" value="InterPro"/>
</dbReference>
<keyword evidence="1" id="KW-0413">Isomerase</keyword>
<organism evidence="4 5">
    <name type="scientific">Saccharolobus solfataricus</name>
    <name type="common">Sulfolobus solfataricus</name>
    <dbReference type="NCBI Taxonomy" id="2287"/>
    <lineage>
        <taxon>Archaea</taxon>
        <taxon>Thermoproteota</taxon>
        <taxon>Thermoprotei</taxon>
        <taxon>Sulfolobales</taxon>
        <taxon>Sulfolobaceae</taxon>
        <taxon>Saccharolobus</taxon>
    </lineage>
</organism>
<dbReference type="InterPro" id="IPR006098">
    <property type="entry name" value="MMCoA_mutase_a_cat"/>
</dbReference>
<accession>A0A157T3S8</accession>
<gene>
    <name evidence="4" type="ORF">SSOP1_2549</name>
</gene>
<dbReference type="InterPro" id="IPR016176">
    <property type="entry name" value="Cbl-dep_enz_cat"/>
</dbReference>
<dbReference type="InterPro" id="IPR006099">
    <property type="entry name" value="MeMalonylCoA_mutase_a/b_cat"/>
</dbReference>
<protein>
    <submittedName>
        <fullName evidence="4">Methylmalonyl-CoA mutase</fullName>
    </submittedName>
</protein>
<dbReference type="PANTHER" id="PTHR48101:SF1">
    <property type="entry name" value="METHYLMALONYL-COA MUTASE, LARGE SUBUNIT"/>
    <property type="match status" value="1"/>
</dbReference>
<evidence type="ECO:0000313" key="4">
    <source>
        <dbReference type="EMBL" id="SAI86103.1"/>
    </source>
</evidence>
<dbReference type="SUPFAM" id="SSF51703">
    <property type="entry name" value="Cobalamin (vitamin B12)-dependent enzymes"/>
    <property type="match status" value="1"/>
</dbReference>
<dbReference type="GO" id="GO:0004494">
    <property type="term" value="F:methylmalonyl-CoA mutase activity"/>
    <property type="evidence" value="ECO:0007669"/>
    <property type="project" value="InterPro"/>
</dbReference>
<dbReference type="Proteomes" id="UP000076770">
    <property type="component" value="Chromosome i"/>
</dbReference>
<feature type="coiled-coil region" evidence="2">
    <location>
        <begin position="490"/>
        <end position="526"/>
    </location>
</feature>
<sequence length="561" mass="64122">MFIRFKHIMDVEDRIKEWEEKVYSSWVKKRGERKKEFKTFSGIHIKPVYTPLDVKGNYMEKLGLPGEYPFTRGIYPNMYRGRIWTIRQYAGFGSAEETNSRFRKLLEAGQTGLSMAFDLPTQLGLDPDHELAYTEIGVVGVSMFHWKEMDIVMSGIPLDKVTTSMTINATAMELLSMLIATSESRNINKSVLDGTVQNDILKEYIARKNFIYPPSPSMRYAIDIIEYSAKYLPKWHPISISGYHIREAGADAVLEVAFTLADGMEYVRKTMERGINVDEFAPHLSFFFAAYSDIFEEVAKFRAARRMWAKIMKEVFNAKKPESMMLRFHTQTGGAELTAQQPEINIIRTTLQALAAVLGGTQSLHVNSYDEALALPTEKAAKIAIRVQQIIANESGAADVVDPLGGSYYIEWLTDEIEERAWKIIDQVEKMGGMIKAIENGYPQAQIAESAYKIQKRIEEGDLGKVGVNMYYEPEWIGTTEIFRVNPEVRERVISRLKKYKQERDEMKLRESLNNLRKIAEKENENLFPYMIDAIRAGATVGETSGVLRDIWGEYKEPSIF</sequence>
<dbReference type="Pfam" id="PF01642">
    <property type="entry name" value="MM_CoA_mutase"/>
    <property type="match status" value="1"/>
</dbReference>
<reference evidence="5" key="1">
    <citation type="submission" date="2016-04" db="EMBL/GenBank/DDBJ databases">
        <authorList>
            <person name="Shah S.A."/>
            <person name="Garrett R.A."/>
        </authorList>
    </citation>
    <scope>NUCLEOTIDE SEQUENCE [LARGE SCALE GENOMIC DNA]</scope>
    <source>
        <strain evidence="5">ATCC 35091 / DSM 1616 / JCM 8930 / NBRC 15331 / P1</strain>
    </source>
</reference>
<evidence type="ECO:0000256" key="2">
    <source>
        <dbReference type="SAM" id="Coils"/>
    </source>
</evidence>
<dbReference type="NCBIfam" id="TIGR00641">
    <property type="entry name" value="acid_CoA_mut_N"/>
    <property type="match status" value="1"/>
</dbReference>
<proteinExistence type="predicted"/>
<dbReference type="AlphaFoldDB" id="A0A157T3S8"/>
<dbReference type="Gene3D" id="3.20.20.240">
    <property type="entry name" value="Methylmalonyl-CoA mutase"/>
    <property type="match status" value="1"/>
</dbReference>